<dbReference type="PANTHER" id="PTHR12418">
    <property type="entry name" value="ACYL-COENZYME A THIOESTERASE THEM4"/>
    <property type="match status" value="1"/>
</dbReference>
<evidence type="ECO:0000256" key="9">
    <source>
        <dbReference type="ARBA" id="ARBA00022946"/>
    </source>
</evidence>
<reference evidence="25 26" key="1">
    <citation type="submission" date="2016-08" db="EMBL/GenBank/DDBJ databases">
        <title>Genome sequencing of Vibrio scophthalmi strain FP3289, an isolated from Paralichthys olivaceus.</title>
        <authorList>
            <person name="Han H.-J."/>
        </authorList>
    </citation>
    <scope>NUCLEOTIDE SEQUENCE [LARGE SCALE GENOMIC DNA]</scope>
    <source>
        <strain evidence="25 26">FP3289</strain>
    </source>
</reference>
<evidence type="ECO:0000256" key="15">
    <source>
        <dbReference type="ARBA" id="ARBA00038456"/>
    </source>
</evidence>
<evidence type="ECO:0000256" key="10">
    <source>
        <dbReference type="ARBA" id="ARBA00023098"/>
    </source>
</evidence>
<comment type="catalytic activity">
    <reaction evidence="21">
        <text>decanoyl-CoA + H2O = decanoate + CoA + H(+)</text>
        <dbReference type="Rhea" id="RHEA:40059"/>
        <dbReference type="ChEBI" id="CHEBI:15377"/>
        <dbReference type="ChEBI" id="CHEBI:15378"/>
        <dbReference type="ChEBI" id="CHEBI:27689"/>
        <dbReference type="ChEBI" id="CHEBI:57287"/>
        <dbReference type="ChEBI" id="CHEBI:61430"/>
    </reaction>
    <physiologicalReaction direction="left-to-right" evidence="21">
        <dbReference type="Rhea" id="RHEA:40060"/>
    </physiologicalReaction>
</comment>
<evidence type="ECO:0000256" key="11">
    <source>
        <dbReference type="ARBA" id="ARBA00023136"/>
    </source>
</evidence>
<evidence type="ECO:0000256" key="23">
    <source>
        <dbReference type="ARBA" id="ARBA00048180"/>
    </source>
</evidence>
<comment type="catalytic activity">
    <reaction evidence="14">
        <text>(9Z)-octadecenoyl-CoA + H2O = (9Z)-octadecenoate + CoA + H(+)</text>
        <dbReference type="Rhea" id="RHEA:40139"/>
        <dbReference type="ChEBI" id="CHEBI:15377"/>
        <dbReference type="ChEBI" id="CHEBI:15378"/>
        <dbReference type="ChEBI" id="CHEBI:30823"/>
        <dbReference type="ChEBI" id="CHEBI:57287"/>
        <dbReference type="ChEBI" id="CHEBI:57387"/>
    </reaction>
    <physiologicalReaction direction="left-to-right" evidence="14">
        <dbReference type="Rhea" id="RHEA:40140"/>
    </physiologicalReaction>
</comment>
<evidence type="ECO:0000256" key="14">
    <source>
        <dbReference type="ARBA" id="ARBA00037002"/>
    </source>
</evidence>
<dbReference type="OrthoDB" id="6624918at2"/>
<evidence type="ECO:0000256" key="12">
    <source>
        <dbReference type="ARBA" id="ARBA00023273"/>
    </source>
</evidence>
<evidence type="ECO:0000313" key="26">
    <source>
        <dbReference type="Proteomes" id="UP000095131"/>
    </source>
</evidence>
<keyword evidence="10" id="KW-0443">Lipid metabolism</keyword>
<keyword evidence="7" id="KW-0378">Hydrolase</keyword>
<comment type="catalytic activity">
    <reaction evidence="20">
        <text>hexadecanoyl-CoA + H2O = hexadecanoate + CoA + H(+)</text>
        <dbReference type="Rhea" id="RHEA:16645"/>
        <dbReference type="ChEBI" id="CHEBI:7896"/>
        <dbReference type="ChEBI" id="CHEBI:15377"/>
        <dbReference type="ChEBI" id="CHEBI:15378"/>
        <dbReference type="ChEBI" id="CHEBI:57287"/>
        <dbReference type="ChEBI" id="CHEBI:57379"/>
        <dbReference type="EC" id="3.1.2.2"/>
    </reaction>
    <physiologicalReaction direction="left-to-right" evidence="20">
        <dbReference type="Rhea" id="RHEA:16646"/>
    </physiologicalReaction>
</comment>
<comment type="caution">
    <text evidence="25">The sequence shown here is derived from an EMBL/GenBank/DDBJ whole genome shotgun (WGS) entry which is preliminary data.</text>
</comment>
<sequence>MVSSKAKSHCQCAVCCQPFFSEQCIEFIPTNTHSVQASIVATQKVQGYDGVMQGGLITTLHDSAMLHCLFNLDITAMTASLEVRFHQSIPIGQTLCVQARWVKSKRRLHWLNSEIWCNGVLRSSASSRFMSLCDG</sequence>
<evidence type="ECO:0000256" key="16">
    <source>
        <dbReference type="ARBA" id="ARBA00038848"/>
    </source>
</evidence>
<keyword evidence="12" id="KW-0966">Cell projection</keyword>
<feature type="domain" description="Thioesterase" evidence="24">
    <location>
        <begin position="50"/>
        <end position="117"/>
    </location>
</feature>
<keyword evidence="9" id="KW-0809">Transit peptide</keyword>
<evidence type="ECO:0000256" key="3">
    <source>
        <dbReference type="ARBA" id="ARBA00004632"/>
    </source>
</evidence>
<comment type="catalytic activity">
    <reaction evidence="23">
        <text>tetradecanoyl-CoA + H2O = tetradecanoate + CoA + H(+)</text>
        <dbReference type="Rhea" id="RHEA:40119"/>
        <dbReference type="ChEBI" id="CHEBI:15377"/>
        <dbReference type="ChEBI" id="CHEBI:15378"/>
        <dbReference type="ChEBI" id="CHEBI:30807"/>
        <dbReference type="ChEBI" id="CHEBI:57287"/>
        <dbReference type="ChEBI" id="CHEBI:57385"/>
    </reaction>
    <physiologicalReaction direction="left-to-right" evidence="23">
        <dbReference type="Rhea" id="RHEA:40120"/>
    </physiologicalReaction>
</comment>
<keyword evidence="5" id="KW-0963">Cytoplasm</keyword>
<evidence type="ECO:0000256" key="4">
    <source>
        <dbReference type="ARBA" id="ARBA00022475"/>
    </source>
</evidence>
<dbReference type="EC" id="3.1.2.2" evidence="16"/>
<evidence type="ECO:0000256" key="1">
    <source>
        <dbReference type="ARBA" id="ARBA00004170"/>
    </source>
</evidence>
<dbReference type="GO" id="GO:0016020">
    <property type="term" value="C:membrane"/>
    <property type="evidence" value="ECO:0007669"/>
    <property type="project" value="UniProtKB-SubCell"/>
</dbReference>
<dbReference type="CDD" id="cd03443">
    <property type="entry name" value="PaaI_thioesterase"/>
    <property type="match status" value="1"/>
</dbReference>
<dbReference type="InterPro" id="IPR052365">
    <property type="entry name" value="THEM4/THEM5_acyl-CoA_thioest"/>
</dbReference>
<dbReference type="RefSeq" id="WP_069448319.1">
    <property type="nucleotide sequence ID" value="NZ_MDCJ01000007.1"/>
</dbReference>
<evidence type="ECO:0000256" key="22">
    <source>
        <dbReference type="ARBA" id="ARBA00048074"/>
    </source>
</evidence>
<proteinExistence type="inferred from homology"/>
<organism evidence="25 26">
    <name type="scientific">Vibrio scophthalmi</name>
    <dbReference type="NCBI Taxonomy" id="45658"/>
    <lineage>
        <taxon>Bacteria</taxon>
        <taxon>Pseudomonadati</taxon>
        <taxon>Pseudomonadota</taxon>
        <taxon>Gammaproteobacteria</taxon>
        <taxon>Vibrionales</taxon>
        <taxon>Vibrionaceae</taxon>
        <taxon>Vibrio</taxon>
    </lineage>
</organism>
<evidence type="ECO:0000256" key="5">
    <source>
        <dbReference type="ARBA" id="ARBA00022490"/>
    </source>
</evidence>
<evidence type="ECO:0000313" key="25">
    <source>
        <dbReference type="EMBL" id="ODS05522.1"/>
    </source>
</evidence>
<evidence type="ECO:0000256" key="7">
    <source>
        <dbReference type="ARBA" id="ARBA00022801"/>
    </source>
</evidence>
<dbReference type="AlphaFoldDB" id="A0A1E3WIZ7"/>
<comment type="catalytic activity">
    <reaction evidence="13">
        <text>(5Z,8Z,11Z,14Z)-eicosatetraenoyl-CoA + H2O = (5Z,8Z,11Z,14Z)-eicosatetraenoate + CoA + H(+)</text>
        <dbReference type="Rhea" id="RHEA:40151"/>
        <dbReference type="ChEBI" id="CHEBI:15377"/>
        <dbReference type="ChEBI" id="CHEBI:15378"/>
        <dbReference type="ChEBI" id="CHEBI:32395"/>
        <dbReference type="ChEBI" id="CHEBI:57287"/>
        <dbReference type="ChEBI" id="CHEBI:57368"/>
    </reaction>
    <physiologicalReaction direction="left-to-right" evidence="13">
        <dbReference type="Rhea" id="RHEA:40152"/>
    </physiologicalReaction>
</comment>
<dbReference type="Gene3D" id="3.10.129.10">
    <property type="entry name" value="Hotdog Thioesterase"/>
    <property type="match status" value="1"/>
</dbReference>
<comment type="catalytic activity">
    <reaction evidence="19">
        <text>octanoyl-CoA + H2O = octanoate + CoA + H(+)</text>
        <dbReference type="Rhea" id="RHEA:30143"/>
        <dbReference type="ChEBI" id="CHEBI:15377"/>
        <dbReference type="ChEBI" id="CHEBI:15378"/>
        <dbReference type="ChEBI" id="CHEBI:25646"/>
        <dbReference type="ChEBI" id="CHEBI:57287"/>
        <dbReference type="ChEBI" id="CHEBI:57386"/>
    </reaction>
    <physiologicalReaction direction="left-to-right" evidence="19">
        <dbReference type="Rhea" id="RHEA:30144"/>
    </physiologicalReaction>
</comment>
<dbReference type="InterPro" id="IPR029069">
    <property type="entry name" value="HotDog_dom_sf"/>
</dbReference>
<evidence type="ECO:0000259" key="24">
    <source>
        <dbReference type="Pfam" id="PF03061"/>
    </source>
</evidence>
<evidence type="ECO:0000256" key="8">
    <source>
        <dbReference type="ARBA" id="ARBA00022832"/>
    </source>
</evidence>
<keyword evidence="6" id="KW-0053">Apoptosis</keyword>
<keyword evidence="4" id="KW-1003">Cell membrane</keyword>
<comment type="catalytic activity">
    <reaction evidence="22">
        <text>dodecanoyl-CoA + H2O = dodecanoate + CoA + H(+)</text>
        <dbReference type="Rhea" id="RHEA:30135"/>
        <dbReference type="ChEBI" id="CHEBI:15377"/>
        <dbReference type="ChEBI" id="CHEBI:15378"/>
        <dbReference type="ChEBI" id="CHEBI:18262"/>
        <dbReference type="ChEBI" id="CHEBI:57287"/>
        <dbReference type="ChEBI" id="CHEBI:57375"/>
    </reaction>
    <physiologicalReaction direction="left-to-right" evidence="22">
        <dbReference type="Rhea" id="RHEA:30136"/>
    </physiologicalReaction>
</comment>
<dbReference type="SUPFAM" id="SSF54637">
    <property type="entry name" value="Thioesterase/thiol ester dehydrase-isomerase"/>
    <property type="match status" value="1"/>
</dbReference>
<dbReference type="EMBL" id="MDCJ01000007">
    <property type="protein sequence ID" value="ODS05522.1"/>
    <property type="molecule type" value="Genomic_DNA"/>
</dbReference>
<dbReference type="GO" id="GO:0016790">
    <property type="term" value="F:thiolester hydrolase activity"/>
    <property type="evidence" value="ECO:0007669"/>
    <property type="project" value="UniProtKB-ARBA"/>
</dbReference>
<gene>
    <name evidence="25" type="ORF">VSF3289_04663</name>
</gene>
<dbReference type="Proteomes" id="UP000095131">
    <property type="component" value="Unassembled WGS sequence"/>
</dbReference>
<evidence type="ECO:0000256" key="18">
    <source>
        <dbReference type="ARBA" id="ARBA00043210"/>
    </source>
</evidence>
<dbReference type="GO" id="GO:0006631">
    <property type="term" value="P:fatty acid metabolic process"/>
    <property type="evidence" value="ECO:0007669"/>
    <property type="project" value="UniProtKB-KW"/>
</dbReference>
<comment type="subcellular location">
    <subcellularLocation>
        <location evidence="3">Cell projection</location>
        <location evidence="3">Ruffle membrane</location>
    </subcellularLocation>
    <subcellularLocation>
        <location evidence="2">Cytoplasm</location>
    </subcellularLocation>
    <subcellularLocation>
        <location evidence="1">Membrane</location>
        <topology evidence="1">Peripheral membrane protein</topology>
    </subcellularLocation>
</comment>
<evidence type="ECO:0000256" key="2">
    <source>
        <dbReference type="ARBA" id="ARBA00004496"/>
    </source>
</evidence>
<protein>
    <recommendedName>
        <fullName evidence="17">Acyl-coenzyme A thioesterase THEM4</fullName>
        <ecNumber evidence="16">3.1.2.2</ecNumber>
    </recommendedName>
    <alternativeName>
        <fullName evidence="18">Thioesterase superfamily member 4</fullName>
    </alternativeName>
</protein>
<dbReference type="InterPro" id="IPR006683">
    <property type="entry name" value="Thioestr_dom"/>
</dbReference>
<accession>A0A1E3WIZ7</accession>
<keyword evidence="8" id="KW-0276">Fatty acid metabolism</keyword>
<evidence type="ECO:0000256" key="6">
    <source>
        <dbReference type="ARBA" id="ARBA00022703"/>
    </source>
</evidence>
<comment type="similarity">
    <text evidence="15">Belongs to the THEM4/THEM5 thioesterase family.</text>
</comment>
<name>A0A1E3WIZ7_9VIBR</name>
<evidence type="ECO:0000256" key="17">
    <source>
        <dbReference type="ARBA" id="ARBA00040123"/>
    </source>
</evidence>
<evidence type="ECO:0000256" key="20">
    <source>
        <dbReference type="ARBA" id="ARBA00047734"/>
    </source>
</evidence>
<evidence type="ECO:0000256" key="19">
    <source>
        <dbReference type="ARBA" id="ARBA00047588"/>
    </source>
</evidence>
<dbReference type="Pfam" id="PF03061">
    <property type="entry name" value="4HBT"/>
    <property type="match status" value="1"/>
</dbReference>
<evidence type="ECO:0000256" key="13">
    <source>
        <dbReference type="ARBA" id="ARBA00035852"/>
    </source>
</evidence>
<dbReference type="GO" id="GO:0005737">
    <property type="term" value="C:cytoplasm"/>
    <property type="evidence" value="ECO:0007669"/>
    <property type="project" value="UniProtKB-SubCell"/>
</dbReference>
<keyword evidence="11" id="KW-0472">Membrane</keyword>
<evidence type="ECO:0000256" key="21">
    <source>
        <dbReference type="ARBA" id="ARBA00047969"/>
    </source>
</evidence>
<dbReference type="PANTHER" id="PTHR12418:SF19">
    <property type="entry name" value="ACYL-COENZYME A THIOESTERASE THEM4"/>
    <property type="match status" value="1"/>
</dbReference>